<dbReference type="PANTHER" id="PTHR36449:SF1">
    <property type="entry name" value="ACETYLTRANSFERASE"/>
    <property type="match status" value="1"/>
</dbReference>
<reference evidence="5 6" key="2">
    <citation type="journal article" date="2018" name="Nature">
        <title>Mutant phenotypes for thousands of bacterial genes of unknown function.</title>
        <authorList>
            <person name="Price M.N."/>
            <person name="Wetmore K.M."/>
            <person name="Waters R.J."/>
            <person name="Callaghan M."/>
            <person name="Ray J."/>
            <person name="Liu H."/>
            <person name="Kuehl J.V."/>
            <person name="Melnyk R.A."/>
            <person name="Lamson J.S."/>
            <person name="Suh Y."/>
            <person name="Carlson H.K."/>
            <person name="Esquivel Z."/>
            <person name="Sadeeshkumar H."/>
            <person name="Chakraborty R."/>
            <person name="Zane G.M."/>
            <person name="Rubin B.E."/>
            <person name="Wall J.D."/>
            <person name="Visel A."/>
            <person name="Bristow J."/>
            <person name="Blow M.J."/>
            <person name="Arkin A.P."/>
            <person name="Deutschbauer A.M."/>
        </authorList>
    </citation>
    <scope>NUCLEOTIDE SEQUENCE [LARGE SCALE GENOMIC DNA]</scope>
    <source>
        <strain evidence="5 6">FW300-N2C3</strain>
    </source>
</reference>
<keyword evidence="4" id="KW-0012">Acyltransferase</keyword>
<proteinExistence type="inferred from homology"/>
<evidence type="ECO:0000313" key="6">
    <source>
        <dbReference type="Proteomes" id="UP000059425"/>
    </source>
</evidence>
<dbReference type="InterPro" id="IPR016181">
    <property type="entry name" value="Acyl_CoA_acyltransferase"/>
</dbReference>
<dbReference type="SUPFAM" id="SSF55729">
    <property type="entry name" value="Acyl-CoA N-acyltransferases (Nat)"/>
    <property type="match status" value="1"/>
</dbReference>
<dbReference type="PANTHER" id="PTHR36449">
    <property type="entry name" value="ACETYLTRANSFERASE-RELATED"/>
    <property type="match status" value="1"/>
</dbReference>
<keyword evidence="3" id="KW-0808">Transferase</keyword>
<evidence type="ECO:0000256" key="3">
    <source>
        <dbReference type="ARBA" id="ARBA00022679"/>
    </source>
</evidence>
<sequence length="173" mass="19045">MPTSTSRKAQTVELRAPEKLNDEHILDEFDSGVTSINDYLQRQARKAQAAKQAVVYVICRKDTPVVMGYYTLSSGSIARENVVPKSRQRNSPSVHPVTLLGRMGITLEAQGQGFAIDLLQDAIERAISASNTIGSTAIIVHPLNERLSDFYTKYAGFIPCPELSPVTLMLPLR</sequence>
<organism evidence="5 6">
    <name type="scientific">Pseudomonas fluorescens</name>
    <dbReference type="NCBI Taxonomy" id="294"/>
    <lineage>
        <taxon>Bacteria</taxon>
        <taxon>Pseudomonadati</taxon>
        <taxon>Pseudomonadota</taxon>
        <taxon>Gammaproteobacteria</taxon>
        <taxon>Pseudomonadales</taxon>
        <taxon>Pseudomonadaceae</taxon>
        <taxon>Pseudomonas</taxon>
    </lineage>
</organism>
<evidence type="ECO:0000256" key="4">
    <source>
        <dbReference type="ARBA" id="ARBA00023315"/>
    </source>
</evidence>
<name>A0A0N9WYP3_PSEFL</name>
<gene>
    <name evidence="5" type="ORF">AO356_20485</name>
</gene>
<protein>
    <recommendedName>
        <fullName evidence="7">N-acetyltransferase domain-containing protein</fullName>
    </recommendedName>
</protein>
<dbReference type="AlphaFoldDB" id="A0A0N9WYP3"/>
<dbReference type="Proteomes" id="UP000059425">
    <property type="component" value="Chromosome"/>
</dbReference>
<keyword evidence="2" id="KW-1277">Toxin-antitoxin system</keyword>
<evidence type="ECO:0000313" key="5">
    <source>
        <dbReference type="EMBL" id="ALI09096.1"/>
    </source>
</evidence>
<dbReference type="Gene3D" id="3.40.630.30">
    <property type="match status" value="1"/>
</dbReference>
<evidence type="ECO:0008006" key="7">
    <source>
        <dbReference type="Google" id="ProtNLM"/>
    </source>
</evidence>
<evidence type="ECO:0000256" key="2">
    <source>
        <dbReference type="ARBA" id="ARBA00022649"/>
    </source>
</evidence>
<reference evidence="6" key="1">
    <citation type="submission" date="2015-09" db="EMBL/GenBank/DDBJ databases">
        <title>Whole genome sequence of Pseudomonas fluorescens FW300-N2C3.</title>
        <authorList>
            <person name="Ray J."/>
            <person name="Melnyk R."/>
            <person name="Deutschbauer A."/>
        </authorList>
    </citation>
    <scope>NUCLEOTIDE SEQUENCE [LARGE SCALE GENOMIC DNA]</scope>
    <source>
        <strain evidence="6">FW300-N2C3</strain>
    </source>
</reference>
<evidence type="ECO:0000256" key="1">
    <source>
        <dbReference type="ARBA" id="ARBA00009342"/>
    </source>
</evidence>
<dbReference type="EMBL" id="CP012831">
    <property type="protein sequence ID" value="ALI09096.1"/>
    <property type="molecule type" value="Genomic_DNA"/>
</dbReference>
<comment type="similarity">
    <text evidence="1">Belongs to the acetyltransferase family. GNAT subfamily.</text>
</comment>
<dbReference type="GO" id="GO:0016746">
    <property type="term" value="F:acyltransferase activity"/>
    <property type="evidence" value="ECO:0007669"/>
    <property type="project" value="UniProtKB-KW"/>
</dbReference>
<accession>A0A0N9WYP3</accession>